<dbReference type="PANTHER" id="PTHR11060">
    <property type="entry name" value="PROTEIN MEMO1"/>
    <property type="match status" value="1"/>
</dbReference>
<name>A0A9D2HPG8_9BACT</name>
<proteinExistence type="inferred from homology"/>
<comment type="similarity">
    <text evidence="1">Belongs to the MEMO1 family.</text>
</comment>
<dbReference type="NCBIfam" id="TIGR04336">
    <property type="entry name" value="AmmeMemoSam_B"/>
    <property type="match status" value="1"/>
</dbReference>
<dbReference type="PANTHER" id="PTHR11060:SF0">
    <property type="entry name" value="PROTEIN MEMO1"/>
    <property type="match status" value="1"/>
</dbReference>
<evidence type="ECO:0000313" key="2">
    <source>
        <dbReference type="EMBL" id="HJA79519.1"/>
    </source>
</evidence>
<gene>
    <name evidence="2" type="primary">amrB</name>
    <name evidence="2" type="ORF">H9784_08160</name>
</gene>
<dbReference type="AlphaFoldDB" id="A0A9D2HPG8"/>
<dbReference type="InterPro" id="IPR002737">
    <property type="entry name" value="MEMO1_fam"/>
</dbReference>
<protein>
    <submittedName>
        <fullName evidence="2">AmmeMemoRadiSam system protein B</fullName>
    </submittedName>
</protein>
<dbReference type="CDD" id="cd07361">
    <property type="entry name" value="MEMO_like"/>
    <property type="match status" value="1"/>
</dbReference>
<dbReference type="Gene3D" id="3.40.830.10">
    <property type="entry name" value="LigB-like"/>
    <property type="match status" value="1"/>
</dbReference>
<comment type="caution">
    <text evidence="2">The sequence shown here is derived from an EMBL/GenBank/DDBJ whole genome shotgun (WGS) entry which is preliminary data.</text>
</comment>
<organism evidence="2 3">
    <name type="scientific">Candidatus Desulfovibrio intestinavium</name>
    <dbReference type="NCBI Taxonomy" id="2838534"/>
    <lineage>
        <taxon>Bacteria</taxon>
        <taxon>Pseudomonadati</taxon>
        <taxon>Thermodesulfobacteriota</taxon>
        <taxon>Desulfovibrionia</taxon>
        <taxon>Desulfovibrionales</taxon>
        <taxon>Desulfovibrionaceae</taxon>
        <taxon>Desulfovibrio</taxon>
    </lineage>
</organism>
<reference evidence="2" key="2">
    <citation type="submission" date="2021-04" db="EMBL/GenBank/DDBJ databases">
        <authorList>
            <person name="Gilroy R."/>
        </authorList>
    </citation>
    <scope>NUCLEOTIDE SEQUENCE</scope>
    <source>
        <strain evidence="2">5032</strain>
    </source>
</reference>
<reference evidence="2" key="1">
    <citation type="journal article" date="2021" name="PeerJ">
        <title>Extensive microbial diversity within the chicken gut microbiome revealed by metagenomics and culture.</title>
        <authorList>
            <person name="Gilroy R."/>
            <person name="Ravi A."/>
            <person name="Getino M."/>
            <person name="Pursley I."/>
            <person name="Horton D.L."/>
            <person name="Alikhan N.F."/>
            <person name="Baker D."/>
            <person name="Gharbi K."/>
            <person name="Hall N."/>
            <person name="Watson M."/>
            <person name="Adriaenssens E.M."/>
            <person name="Foster-Nyarko E."/>
            <person name="Jarju S."/>
            <person name="Secka A."/>
            <person name="Antonio M."/>
            <person name="Oren A."/>
            <person name="Chaudhuri R.R."/>
            <person name="La Ragione R."/>
            <person name="Hildebrand F."/>
            <person name="Pallen M.J."/>
        </authorList>
    </citation>
    <scope>NUCLEOTIDE SEQUENCE</scope>
    <source>
        <strain evidence="2">5032</strain>
    </source>
</reference>
<dbReference type="Proteomes" id="UP000823821">
    <property type="component" value="Unassembled WGS sequence"/>
</dbReference>
<accession>A0A9D2HPG8</accession>
<sequence>MRLRQPVVAGRFYPEAPEDLRQEIRHFLDEGARALPAPTSDTPVGLMLPHAGHVYCGRVIGATLARLRLPSTLILLCPNHTGLGHPLSVWPDGAWITPLGPTLVDAGLTAALCNGPTLFEADTHAHLREHALEVILPFLQEQRPEPFRIVPICVGTRQRDLLHQAGRDLAGVLRDRLLPASGTPDGDAPQVALIVSSDMNHYEDEHRTRQKDDMALRHALACDPDGLLRVTARESISMCGAAPLALALYALQHLTGKTPPRVEQTLHDTSGSVSGETDHVVGYAGLRIFLP</sequence>
<evidence type="ECO:0000256" key="1">
    <source>
        <dbReference type="ARBA" id="ARBA00006315"/>
    </source>
</evidence>
<dbReference type="EMBL" id="DWZD01000046">
    <property type="protein sequence ID" value="HJA79519.1"/>
    <property type="molecule type" value="Genomic_DNA"/>
</dbReference>
<evidence type="ECO:0000313" key="3">
    <source>
        <dbReference type="Proteomes" id="UP000823821"/>
    </source>
</evidence>
<dbReference type="Pfam" id="PF01875">
    <property type="entry name" value="Memo"/>
    <property type="match status" value="1"/>
</dbReference>